<gene>
    <name evidence="2" type="ORF">SAMN04488000_101227</name>
</gene>
<dbReference type="RefSeq" id="WP_089908008.1">
    <property type="nucleotide sequence ID" value="NZ_FOFV01000001.1"/>
</dbReference>
<dbReference type="AlphaFoldDB" id="A0A1H9AP48"/>
<sequence length="98" mass="10688">MSRLRTSSGRGTASRVISGIGALFAFIEVLYILMIVLGANTANAFFKFIQSLAEPLALFFPGLFNTGNYNLDVFLNYGLAAVFWLVVTGLLARAVSRY</sequence>
<proteinExistence type="predicted"/>
<organism evidence="2 3">
    <name type="scientific">Lentzea albida</name>
    <dbReference type="NCBI Taxonomy" id="65499"/>
    <lineage>
        <taxon>Bacteria</taxon>
        <taxon>Bacillati</taxon>
        <taxon>Actinomycetota</taxon>
        <taxon>Actinomycetes</taxon>
        <taxon>Pseudonocardiales</taxon>
        <taxon>Pseudonocardiaceae</taxon>
        <taxon>Lentzea</taxon>
    </lineage>
</organism>
<dbReference type="Proteomes" id="UP000199503">
    <property type="component" value="Unassembled WGS sequence"/>
</dbReference>
<accession>A0A1H9AP48</accession>
<keyword evidence="1" id="KW-0472">Membrane</keyword>
<evidence type="ECO:0008006" key="4">
    <source>
        <dbReference type="Google" id="ProtNLM"/>
    </source>
</evidence>
<evidence type="ECO:0000256" key="1">
    <source>
        <dbReference type="SAM" id="Phobius"/>
    </source>
</evidence>
<evidence type="ECO:0000313" key="2">
    <source>
        <dbReference type="EMBL" id="SEP78143.1"/>
    </source>
</evidence>
<name>A0A1H9AP48_9PSEU</name>
<keyword evidence="1" id="KW-1133">Transmembrane helix</keyword>
<dbReference type="OrthoDB" id="4557882at2"/>
<keyword evidence="1" id="KW-0812">Transmembrane</keyword>
<evidence type="ECO:0000313" key="3">
    <source>
        <dbReference type="Proteomes" id="UP000199503"/>
    </source>
</evidence>
<reference evidence="3" key="1">
    <citation type="submission" date="2016-10" db="EMBL/GenBank/DDBJ databases">
        <authorList>
            <person name="Varghese N."/>
            <person name="Submissions S."/>
        </authorList>
    </citation>
    <scope>NUCLEOTIDE SEQUENCE [LARGE SCALE GENOMIC DNA]</scope>
    <source>
        <strain evidence="3">DSM 44437</strain>
    </source>
</reference>
<feature type="transmembrane region" description="Helical" evidence="1">
    <location>
        <begin position="74"/>
        <end position="95"/>
    </location>
</feature>
<dbReference type="EMBL" id="FOFV01000001">
    <property type="protein sequence ID" value="SEP78143.1"/>
    <property type="molecule type" value="Genomic_DNA"/>
</dbReference>
<dbReference type="STRING" id="65499.SAMN04488000_101227"/>
<feature type="transmembrane region" description="Helical" evidence="1">
    <location>
        <begin position="12"/>
        <end position="37"/>
    </location>
</feature>
<keyword evidence="3" id="KW-1185">Reference proteome</keyword>
<protein>
    <recommendedName>
        <fullName evidence="4">YGGT family protein</fullName>
    </recommendedName>
</protein>